<dbReference type="Pfam" id="PF00733">
    <property type="entry name" value="Asn_synthase"/>
    <property type="match status" value="1"/>
</dbReference>
<dbReference type="EC" id="6.3.5.4" evidence="3"/>
<dbReference type="InterPro" id="IPR017932">
    <property type="entry name" value="GATase_2_dom"/>
</dbReference>
<dbReference type="NCBIfam" id="TIGR01536">
    <property type="entry name" value="asn_synth_AEB"/>
    <property type="match status" value="1"/>
</dbReference>
<evidence type="ECO:0000256" key="7">
    <source>
        <dbReference type="ARBA" id="ARBA00048741"/>
    </source>
</evidence>
<dbReference type="RefSeq" id="WP_249477098.1">
    <property type="nucleotide sequence ID" value="NZ_CP014334.2"/>
</dbReference>
<dbReference type="GO" id="GO:0005524">
    <property type="term" value="F:ATP binding"/>
    <property type="evidence" value="ECO:0007669"/>
    <property type="project" value="UniProtKB-KW"/>
</dbReference>
<evidence type="ECO:0000256" key="1">
    <source>
        <dbReference type="ARBA" id="ARBA00005187"/>
    </source>
</evidence>
<evidence type="ECO:0000256" key="3">
    <source>
        <dbReference type="ARBA" id="ARBA00012737"/>
    </source>
</evidence>
<keyword evidence="12" id="KW-1185">Reference proteome</keyword>
<sequence>MVVFGGATMCGIAGIIKTDDVPVRQDEIKKMTDVVAHRGPDGEGFYFGKNFAFGHRRLAIIDLTDAGKQPMRYEGKNGTYVITYNGEVYNYIELKEELIKDGYVFNTHTDTEVILAAYDKWGRDCVKRFNGMWAFAIYDEKRNEIFLSRDRFGIKPLYYTKLGNYFAFGSEIKQFTVLDGWKAKLNRARAYDFLALSISDHTEETLFDGVYQLFPGFNLVYDLSTHKYALFKWYDLNDIKENKDISFDEACRMFRELLFDSVRIHLRSDVKVGSCLSGGLDSSTLVCVMNRLIDNKENQETVSATTEVKRHREIEYAQEVAKYTGVKLHVIYPTFDELSEKLQEIVWYHDMPFGSTFIFAQWKVFETARKNGLIVMLDGQGADEILAGYHHVYGPFLASLLRKLDIGRFFKEFNAISKLGYSKGLIFKLVMANLIPQMLAGKLRKLRRKESFFRSVEGASDFSFTYKNMRDYRIDMFYKTSLIPLLRYEDRNSMRFSVEGRVPYLDYRLVEFMLSLPEKYLVQNGVTKVILRNAMRGIVPDKVLDRKDKLGFETPESVWMREHGDFVLPKVKEAIELSGGLVSERFIDYVRDFLESKIQYDRVIWRVLIFGEWIKKFDVRI</sequence>
<dbReference type="InterPro" id="IPR001962">
    <property type="entry name" value="Asn_synthase"/>
</dbReference>
<dbReference type="InterPro" id="IPR006426">
    <property type="entry name" value="Asn_synth_AEB"/>
</dbReference>
<dbReference type="Pfam" id="PF13537">
    <property type="entry name" value="GATase_7"/>
    <property type="match status" value="1"/>
</dbReference>
<evidence type="ECO:0000259" key="10">
    <source>
        <dbReference type="PROSITE" id="PS51278"/>
    </source>
</evidence>
<dbReference type="Gene3D" id="3.40.50.620">
    <property type="entry name" value="HUPs"/>
    <property type="match status" value="1"/>
</dbReference>
<dbReference type="AlphaFoldDB" id="A0AAI8CK21"/>
<proteinExistence type="inferred from homology"/>
<gene>
    <name evidence="11" type="primary">asnB</name>
    <name evidence="11" type="ORF">NA23_00740</name>
</gene>
<dbReference type="EMBL" id="CP014334">
    <property type="protein sequence ID" value="AMW32009.2"/>
    <property type="molecule type" value="Genomic_DNA"/>
</dbReference>
<accession>A0AAI8CK21</accession>
<organism evidence="11 12">
    <name type="scientific">Fervidobacterium islandicum</name>
    <dbReference type="NCBI Taxonomy" id="2423"/>
    <lineage>
        <taxon>Bacteria</taxon>
        <taxon>Thermotogati</taxon>
        <taxon>Thermotogota</taxon>
        <taxon>Thermotogae</taxon>
        <taxon>Thermotogales</taxon>
        <taxon>Fervidobacteriaceae</taxon>
        <taxon>Fervidobacterium</taxon>
    </lineage>
</organism>
<keyword evidence="4 9" id="KW-0547">Nucleotide-binding</keyword>
<dbReference type="InterPro" id="IPR033738">
    <property type="entry name" value="AsnB_N"/>
</dbReference>
<name>A0AAI8CK21_FERIS</name>
<keyword evidence="8" id="KW-0061">Asparagine biosynthesis</keyword>
<dbReference type="CDD" id="cd00712">
    <property type="entry name" value="AsnB"/>
    <property type="match status" value="1"/>
</dbReference>
<comment type="similarity">
    <text evidence="2">Belongs to the asparagine synthetase family.</text>
</comment>
<dbReference type="KEGG" id="fia:NA23_00740"/>
<evidence type="ECO:0000313" key="11">
    <source>
        <dbReference type="EMBL" id="AMW32009.2"/>
    </source>
</evidence>
<dbReference type="InterPro" id="IPR014729">
    <property type="entry name" value="Rossmann-like_a/b/a_fold"/>
</dbReference>
<dbReference type="SUPFAM" id="SSF56235">
    <property type="entry name" value="N-terminal nucleophile aminohydrolases (Ntn hydrolases)"/>
    <property type="match status" value="1"/>
</dbReference>
<dbReference type="PANTHER" id="PTHR43284">
    <property type="entry name" value="ASPARAGINE SYNTHETASE (GLUTAMINE-HYDROLYZING)"/>
    <property type="match status" value="1"/>
</dbReference>
<keyword evidence="6 8" id="KW-0315">Glutamine amidotransferase</keyword>
<evidence type="ECO:0000256" key="9">
    <source>
        <dbReference type="PIRSR" id="PIRSR001589-2"/>
    </source>
</evidence>
<evidence type="ECO:0000256" key="5">
    <source>
        <dbReference type="ARBA" id="ARBA00022840"/>
    </source>
</evidence>
<dbReference type="Proteomes" id="UP000093740">
    <property type="component" value="Chromosome"/>
</dbReference>
<dbReference type="GO" id="GO:0006529">
    <property type="term" value="P:asparagine biosynthetic process"/>
    <property type="evidence" value="ECO:0007669"/>
    <property type="project" value="UniProtKB-KW"/>
</dbReference>
<keyword evidence="5 9" id="KW-0067">ATP-binding</keyword>
<dbReference type="PIRSF" id="PIRSF001589">
    <property type="entry name" value="Asn_synthetase_glu-h"/>
    <property type="match status" value="1"/>
</dbReference>
<keyword evidence="8" id="KW-0028">Amino-acid biosynthesis</keyword>
<dbReference type="GO" id="GO:0004066">
    <property type="term" value="F:asparagine synthase (glutamine-hydrolyzing) activity"/>
    <property type="evidence" value="ECO:0007669"/>
    <property type="project" value="UniProtKB-EC"/>
</dbReference>
<dbReference type="InterPro" id="IPR051786">
    <property type="entry name" value="ASN_synthetase/amidase"/>
</dbReference>
<evidence type="ECO:0000256" key="2">
    <source>
        <dbReference type="ARBA" id="ARBA00005752"/>
    </source>
</evidence>
<dbReference type="InterPro" id="IPR029055">
    <property type="entry name" value="Ntn_hydrolases_N"/>
</dbReference>
<evidence type="ECO:0000256" key="6">
    <source>
        <dbReference type="ARBA" id="ARBA00022962"/>
    </source>
</evidence>
<dbReference type="PROSITE" id="PS51278">
    <property type="entry name" value="GATASE_TYPE_2"/>
    <property type="match status" value="1"/>
</dbReference>
<protein>
    <recommendedName>
        <fullName evidence="3">asparagine synthase (glutamine-hydrolyzing)</fullName>
        <ecNumber evidence="3">6.3.5.4</ecNumber>
    </recommendedName>
</protein>
<dbReference type="PANTHER" id="PTHR43284:SF1">
    <property type="entry name" value="ASPARAGINE SYNTHETASE"/>
    <property type="match status" value="1"/>
</dbReference>
<keyword evidence="11" id="KW-0436">Ligase</keyword>
<comment type="catalytic activity">
    <reaction evidence="7">
        <text>L-aspartate + L-glutamine + ATP + H2O = L-asparagine + L-glutamate + AMP + diphosphate + H(+)</text>
        <dbReference type="Rhea" id="RHEA:12228"/>
        <dbReference type="ChEBI" id="CHEBI:15377"/>
        <dbReference type="ChEBI" id="CHEBI:15378"/>
        <dbReference type="ChEBI" id="CHEBI:29985"/>
        <dbReference type="ChEBI" id="CHEBI:29991"/>
        <dbReference type="ChEBI" id="CHEBI:30616"/>
        <dbReference type="ChEBI" id="CHEBI:33019"/>
        <dbReference type="ChEBI" id="CHEBI:58048"/>
        <dbReference type="ChEBI" id="CHEBI:58359"/>
        <dbReference type="ChEBI" id="CHEBI:456215"/>
        <dbReference type="EC" id="6.3.5.4"/>
    </reaction>
</comment>
<reference evidence="11 12" key="1">
    <citation type="journal article" date="2015" name="Stand. Genomic Sci.">
        <title>Genome sequence of a native-feather degrading extremely thermophilic Eubacterium, Fervidobacterium islandicum AW-1.</title>
        <authorList>
            <person name="Lee Y.J."/>
            <person name="Jeong H."/>
            <person name="Park G.S."/>
            <person name="Kwak Y."/>
            <person name="Lee S.J."/>
            <person name="Lee S.J."/>
            <person name="Park M.K."/>
            <person name="Kim J.Y."/>
            <person name="Kang H.K."/>
            <person name="Shin J.H."/>
            <person name="Lee D.W."/>
        </authorList>
    </citation>
    <scope>NUCLEOTIDE SEQUENCE [LARGE SCALE GENOMIC DNA]</scope>
    <source>
        <strain evidence="11 12">AW-1</strain>
    </source>
</reference>
<comment type="pathway">
    <text evidence="1">Amino-acid biosynthesis; L-asparagine biosynthesis; L-asparagine from L-aspartate (L-Gln route): step 1/1.</text>
</comment>
<dbReference type="SUPFAM" id="SSF52402">
    <property type="entry name" value="Adenine nucleotide alpha hydrolases-like"/>
    <property type="match status" value="1"/>
</dbReference>
<evidence type="ECO:0000256" key="4">
    <source>
        <dbReference type="ARBA" id="ARBA00022741"/>
    </source>
</evidence>
<dbReference type="Gene3D" id="3.60.20.10">
    <property type="entry name" value="Glutamine Phosphoribosylpyrophosphate, subunit 1, domain 1"/>
    <property type="match status" value="1"/>
</dbReference>
<feature type="binding site" evidence="9">
    <location>
        <position position="110"/>
    </location>
    <ligand>
        <name>L-glutamine</name>
        <dbReference type="ChEBI" id="CHEBI:58359"/>
    </ligand>
</feature>
<dbReference type="GO" id="GO:0005829">
    <property type="term" value="C:cytosol"/>
    <property type="evidence" value="ECO:0007669"/>
    <property type="project" value="TreeGrafter"/>
</dbReference>
<evidence type="ECO:0000256" key="8">
    <source>
        <dbReference type="PIRSR" id="PIRSR001589-1"/>
    </source>
</evidence>
<feature type="domain" description="Glutamine amidotransferase type-2" evidence="10">
    <location>
        <begin position="10"/>
        <end position="224"/>
    </location>
</feature>
<feature type="active site" description="For GATase activity" evidence="8">
    <location>
        <position position="10"/>
    </location>
</feature>
<dbReference type="CDD" id="cd01991">
    <property type="entry name" value="Asn_synthase_B_C"/>
    <property type="match status" value="1"/>
</dbReference>
<evidence type="ECO:0000313" key="12">
    <source>
        <dbReference type="Proteomes" id="UP000093740"/>
    </source>
</evidence>